<feature type="transmembrane region" description="Helical" evidence="1">
    <location>
        <begin position="60"/>
        <end position="84"/>
    </location>
</feature>
<reference evidence="2" key="1">
    <citation type="submission" date="2023-10" db="EMBL/GenBank/DDBJ databases">
        <title>Genome assembly of Pristionchus species.</title>
        <authorList>
            <person name="Yoshida K."/>
            <person name="Sommer R.J."/>
        </authorList>
    </citation>
    <scope>NUCLEOTIDE SEQUENCE</scope>
    <source>
        <strain evidence="2">RS5133</strain>
    </source>
</reference>
<dbReference type="EMBL" id="BTSY01000002">
    <property type="protein sequence ID" value="GMT13790.1"/>
    <property type="molecule type" value="Genomic_DNA"/>
</dbReference>
<keyword evidence="4" id="KW-1185">Reference proteome</keyword>
<keyword evidence="1" id="KW-0812">Transmembrane</keyword>
<keyword evidence="1" id="KW-1133">Transmembrane helix</keyword>
<dbReference type="EMBL" id="BTSY01000123">
    <property type="protein sequence ID" value="GMT37399.1"/>
    <property type="molecule type" value="Genomic_DNA"/>
</dbReference>
<name>A0AAV5V2I4_9BILA</name>
<dbReference type="AlphaFoldDB" id="A0AAV5V2I4"/>
<protein>
    <recommendedName>
        <fullName evidence="5">G protein-coupled receptor</fullName>
    </recommendedName>
</protein>
<comment type="caution">
    <text evidence="2">The sequence shown here is derived from an EMBL/GenBank/DDBJ whole genome shotgun (WGS) entry which is preliminary data.</text>
</comment>
<gene>
    <name evidence="3" type="ORF">PFISCL1PPCAC_28696</name>
    <name evidence="2" type="ORF">PFISCL1PPCAC_5087</name>
</gene>
<evidence type="ECO:0000256" key="1">
    <source>
        <dbReference type="SAM" id="Phobius"/>
    </source>
</evidence>
<evidence type="ECO:0000313" key="2">
    <source>
        <dbReference type="EMBL" id="GMT13790.1"/>
    </source>
</evidence>
<proteinExistence type="predicted"/>
<feature type="non-terminal residue" evidence="2">
    <location>
        <position position="107"/>
    </location>
</feature>
<feature type="transmembrane region" description="Helical" evidence="1">
    <location>
        <begin position="20"/>
        <end position="39"/>
    </location>
</feature>
<dbReference type="Proteomes" id="UP001432322">
    <property type="component" value="Unassembled WGS sequence"/>
</dbReference>
<sequence length="107" mass="12900">YRLCYNGSKKFLLEMLENLLSYAVYFTSIFMPINIIYHMRTVMVMLHNKSNQHFGKALRFFLLHTSILLVVVNSIDLVIFWNIYVGRNHHYYTHLVRAIAMYQRHSR</sequence>
<evidence type="ECO:0000313" key="4">
    <source>
        <dbReference type="Proteomes" id="UP001432322"/>
    </source>
</evidence>
<organism evidence="2 4">
    <name type="scientific">Pristionchus fissidentatus</name>
    <dbReference type="NCBI Taxonomy" id="1538716"/>
    <lineage>
        <taxon>Eukaryota</taxon>
        <taxon>Metazoa</taxon>
        <taxon>Ecdysozoa</taxon>
        <taxon>Nematoda</taxon>
        <taxon>Chromadorea</taxon>
        <taxon>Rhabditida</taxon>
        <taxon>Rhabditina</taxon>
        <taxon>Diplogasteromorpha</taxon>
        <taxon>Diplogasteroidea</taxon>
        <taxon>Neodiplogasteridae</taxon>
        <taxon>Pristionchus</taxon>
    </lineage>
</organism>
<evidence type="ECO:0000313" key="3">
    <source>
        <dbReference type="EMBL" id="GMT37399.1"/>
    </source>
</evidence>
<evidence type="ECO:0008006" key="5">
    <source>
        <dbReference type="Google" id="ProtNLM"/>
    </source>
</evidence>
<feature type="non-terminal residue" evidence="2">
    <location>
        <position position="1"/>
    </location>
</feature>
<keyword evidence="1" id="KW-0472">Membrane</keyword>
<accession>A0AAV5V2I4</accession>